<evidence type="ECO:0000256" key="3">
    <source>
        <dbReference type="ARBA" id="ARBA00011738"/>
    </source>
</evidence>
<dbReference type="NCBIfam" id="TIGR03461">
    <property type="entry name" value="pabC_Proteo"/>
    <property type="match status" value="1"/>
</dbReference>
<dbReference type="Proteomes" id="UP000321764">
    <property type="component" value="Unassembled WGS sequence"/>
</dbReference>
<gene>
    <name evidence="11" type="primary">pabC</name>
    <name evidence="11" type="ORF">FME95_02800</name>
</gene>
<keyword evidence="5" id="KW-0289">Folate biosynthesis</keyword>
<dbReference type="GO" id="GO:0005829">
    <property type="term" value="C:cytosol"/>
    <property type="evidence" value="ECO:0007669"/>
    <property type="project" value="TreeGrafter"/>
</dbReference>
<dbReference type="EMBL" id="VKAD01000001">
    <property type="protein sequence ID" value="TXR53514.1"/>
    <property type="molecule type" value="Genomic_DNA"/>
</dbReference>
<dbReference type="InterPro" id="IPR017824">
    <property type="entry name" value="Aminodeoxychorismate_lyase_IV"/>
</dbReference>
<comment type="cofactor">
    <cofactor evidence="1">
        <name>pyridoxal 5'-phosphate</name>
        <dbReference type="ChEBI" id="CHEBI:597326"/>
    </cofactor>
</comment>
<dbReference type="GO" id="GO:0046656">
    <property type="term" value="P:folic acid biosynthetic process"/>
    <property type="evidence" value="ECO:0007669"/>
    <property type="project" value="UniProtKB-KW"/>
</dbReference>
<evidence type="ECO:0000256" key="6">
    <source>
        <dbReference type="ARBA" id="ARBA00023239"/>
    </source>
</evidence>
<dbReference type="InterPro" id="IPR001544">
    <property type="entry name" value="Aminotrans_IV"/>
</dbReference>
<reference evidence="11 12" key="1">
    <citation type="submission" date="2019-07" db="EMBL/GenBank/DDBJ databases">
        <title>Reinekea sp. strain SSH23 genome sequencing and assembly.</title>
        <authorList>
            <person name="Kim I."/>
        </authorList>
    </citation>
    <scope>NUCLEOTIDE SEQUENCE [LARGE SCALE GENOMIC DNA]</scope>
    <source>
        <strain evidence="11 12">SSH23</strain>
    </source>
</reference>
<evidence type="ECO:0000256" key="8">
    <source>
        <dbReference type="ARBA" id="ARBA00035676"/>
    </source>
</evidence>
<comment type="pathway">
    <text evidence="7">Cofactor biosynthesis; tetrahydrofolate biosynthesis; 4-aminobenzoate from chorismate: step 2/2.</text>
</comment>
<evidence type="ECO:0000256" key="5">
    <source>
        <dbReference type="ARBA" id="ARBA00022909"/>
    </source>
</evidence>
<sequence>MNISLLNGEAGTLPVSHRALAYGDGLFETIYVDQQGPHFLSQHLERLARGIKRLQLNYSEAQLAELHDSLTHLCKNLQSPHVLKVMVLRQSAGRGYDFVPTEQLSDTVIQLSDYSKPAWAEQGACVMVSDIPVTESTALVGLKHLNRLDSVLARQTARQLGADEVLMLDAKQHIIQGTMTNVFFKIHGKWQTPLLKKAGVEGIYKQSLMQRYDIEERDIDVAVLDDIESAFITNSLIGIVPISELQGRALLVCSDLTSE</sequence>
<evidence type="ECO:0000313" key="12">
    <source>
        <dbReference type="Proteomes" id="UP000321764"/>
    </source>
</evidence>
<dbReference type="RefSeq" id="WP_147712916.1">
    <property type="nucleotide sequence ID" value="NZ_VKAD01000001.1"/>
</dbReference>
<name>A0A5C8Z875_9GAMM</name>
<dbReference type="Pfam" id="PF01063">
    <property type="entry name" value="Aminotran_4"/>
    <property type="match status" value="1"/>
</dbReference>
<evidence type="ECO:0000256" key="2">
    <source>
        <dbReference type="ARBA" id="ARBA00009320"/>
    </source>
</evidence>
<dbReference type="InterPro" id="IPR043131">
    <property type="entry name" value="BCAT-like_N"/>
</dbReference>
<dbReference type="InterPro" id="IPR036038">
    <property type="entry name" value="Aminotransferase-like"/>
</dbReference>
<comment type="subunit">
    <text evidence="3">Homodimer.</text>
</comment>
<evidence type="ECO:0000256" key="7">
    <source>
        <dbReference type="ARBA" id="ARBA00035633"/>
    </source>
</evidence>
<dbReference type="Gene3D" id="3.20.10.10">
    <property type="entry name" value="D-amino Acid Aminotransferase, subunit A, domain 2"/>
    <property type="match status" value="1"/>
</dbReference>
<dbReference type="GO" id="GO:0008153">
    <property type="term" value="P:4-aminobenzoate biosynthetic process"/>
    <property type="evidence" value="ECO:0007669"/>
    <property type="project" value="UniProtKB-UniRule"/>
</dbReference>
<dbReference type="AlphaFoldDB" id="A0A5C8Z875"/>
<organism evidence="11 12">
    <name type="scientific">Reinekea thalattae</name>
    <dbReference type="NCBI Taxonomy" id="2593301"/>
    <lineage>
        <taxon>Bacteria</taxon>
        <taxon>Pseudomonadati</taxon>
        <taxon>Pseudomonadota</taxon>
        <taxon>Gammaproteobacteria</taxon>
        <taxon>Oceanospirillales</taxon>
        <taxon>Saccharospirillaceae</taxon>
        <taxon>Reinekea</taxon>
    </lineage>
</organism>
<dbReference type="GO" id="GO:0008696">
    <property type="term" value="F:4-amino-4-deoxychorismate lyase activity"/>
    <property type="evidence" value="ECO:0007669"/>
    <property type="project" value="UniProtKB-UniRule"/>
</dbReference>
<protein>
    <recommendedName>
        <fullName evidence="8 10">Aminodeoxychorismate lyase</fullName>
        <ecNumber evidence="8 10">4.1.3.38</ecNumber>
    </recommendedName>
</protein>
<evidence type="ECO:0000256" key="4">
    <source>
        <dbReference type="ARBA" id="ARBA00022898"/>
    </source>
</evidence>
<comment type="catalytic activity">
    <reaction evidence="9">
        <text>4-amino-4-deoxychorismate = 4-aminobenzoate + pyruvate + H(+)</text>
        <dbReference type="Rhea" id="RHEA:16201"/>
        <dbReference type="ChEBI" id="CHEBI:15361"/>
        <dbReference type="ChEBI" id="CHEBI:15378"/>
        <dbReference type="ChEBI" id="CHEBI:17836"/>
        <dbReference type="ChEBI" id="CHEBI:58406"/>
        <dbReference type="EC" id="4.1.3.38"/>
    </reaction>
</comment>
<keyword evidence="6 11" id="KW-0456">Lyase</keyword>
<keyword evidence="4" id="KW-0663">Pyridoxal phosphate</keyword>
<comment type="similarity">
    <text evidence="2">Belongs to the class-IV pyridoxal-phosphate-dependent aminotransferase family.</text>
</comment>
<dbReference type="InterPro" id="IPR043132">
    <property type="entry name" value="BCAT-like_C"/>
</dbReference>
<dbReference type="SUPFAM" id="SSF56752">
    <property type="entry name" value="D-aminoacid aminotransferase-like PLP-dependent enzymes"/>
    <property type="match status" value="1"/>
</dbReference>
<evidence type="ECO:0000256" key="9">
    <source>
        <dbReference type="ARBA" id="ARBA00049529"/>
    </source>
</evidence>
<proteinExistence type="inferred from homology"/>
<evidence type="ECO:0000313" key="11">
    <source>
        <dbReference type="EMBL" id="TXR53514.1"/>
    </source>
</evidence>
<keyword evidence="12" id="KW-1185">Reference proteome</keyword>
<dbReference type="PANTHER" id="PTHR42743">
    <property type="entry name" value="AMINO-ACID AMINOTRANSFERASE"/>
    <property type="match status" value="1"/>
</dbReference>
<dbReference type="EC" id="4.1.3.38" evidence="8 10"/>
<dbReference type="PANTHER" id="PTHR42743:SF2">
    <property type="entry name" value="AMINODEOXYCHORISMATE LYASE"/>
    <property type="match status" value="1"/>
</dbReference>
<dbReference type="GO" id="GO:0030170">
    <property type="term" value="F:pyridoxal phosphate binding"/>
    <property type="evidence" value="ECO:0007669"/>
    <property type="project" value="InterPro"/>
</dbReference>
<evidence type="ECO:0000256" key="1">
    <source>
        <dbReference type="ARBA" id="ARBA00001933"/>
    </source>
</evidence>
<evidence type="ECO:0000256" key="10">
    <source>
        <dbReference type="NCBIfam" id="TIGR03461"/>
    </source>
</evidence>
<dbReference type="Gene3D" id="3.30.470.10">
    <property type="match status" value="1"/>
</dbReference>
<accession>A0A5C8Z875</accession>
<dbReference type="InterPro" id="IPR050571">
    <property type="entry name" value="Class-IV_PLP-Dep_Aminotrnsfr"/>
</dbReference>
<dbReference type="OrthoDB" id="9805628at2"/>
<comment type="caution">
    <text evidence="11">The sequence shown here is derived from an EMBL/GenBank/DDBJ whole genome shotgun (WGS) entry which is preliminary data.</text>
</comment>